<dbReference type="PANTHER" id="PTHR46623">
    <property type="entry name" value="CARBOXYMETHYLENEBUTENOLIDASE-RELATED"/>
    <property type="match status" value="1"/>
</dbReference>
<proteinExistence type="predicted"/>
<dbReference type="Proteomes" id="UP001138997">
    <property type="component" value="Unassembled WGS sequence"/>
</dbReference>
<dbReference type="EMBL" id="JAJOMB010000022">
    <property type="protein sequence ID" value="MCD5315436.1"/>
    <property type="molecule type" value="Genomic_DNA"/>
</dbReference>
<evidence type="ECO:0000313" key="2">
    <source>
        <dbReference type="EMBL" id="MCD5315436.1"/>
    </source>
</evidence>
<comment type="caution">
    <text evidence="2">The sequence shown here is derived from an EMBL/GenBank/DDBJ whole genome shotgun (WGS) entry which is preliminary data.</text>
</comment>
<feature type="domain" description="Dienelactone hydrolase" evidence="1">
    <location>
        <begin position="4"/>
        <end position="189"/>
    </location>
</feature>
<evidence type="ECO:0000259" key="1">
    <source>
        <dbReference type="Pfam" id="PF01738"/>
    </source>
</evidence>
<dbReference type="GO" id="GO:0016787">
    <property type="term" value="F:hydrolase activity"/>
    <property type="evidence" value="ECO:0007669"/>
    <property type="project" value="UniProtKB-KW"/>
</dbReference>
<protein>
    <submittedName>
        <fullName evidence="2">Dienelactone hydrolase family protein</fullName>
    </submittedName>
</protein>
<keyword evidence="2" id="KW-0378">Hydrolase</keyword>
<dbReference type="Gene3D" id="3.40.50.1820">
    <property type="entry name" value="alpha/beta hydrolase"/>
    <property type="match status" value="1"/>
</dbReference>
<dbReference type="SUPFAM" id="SSF53474">
    <property type="entry name" value="alpha/beta-Hydrolases"/>
    <property type="match status" value="1"/>
</dbReference>
<keyword evidence="3" id="KW-1185">Reference proteome</keyword>
<organism evidence="2 3">
    <name type="scientific">Kineosporia babensis</name>
    <dbReference type="NCBI Taxonomy" id="499548"/>
    <lineage>
        <taxon>Bacteria</taxon>
        <taxon>Bacillati</taxon>
        <taxon>Actinomycetota</taxon>
        <taxon>Actinomycetes</taxon>
        <taxon>Kineosporiales</taxon>
        <taxon>Kineosporiaceae</taxon>
        <taxon>Kineosporia</taxon>
    </lineage>
</organism>
<gene>
    <name evidence="2" type="ORF">LR394_31525</name>
</gene>
<dbReference type="InterPro" id="IPR029058">
    <property type="entry name" value="AB_hydrolase_fold"/>
</dbReference>
<name>A0A9X1NKL8_9ACTN</name>
<reference evidence="2" key="1">
    <citation type="submission" date="2021-11" db="EMBL/GenBank/DDBJ databases">
        <title>Streptomyces corallinus and Kineosporia corallina sp. nov., two new coral-derived marine actinobacteria.</title>
        <authorList>
            <person name="Buangrab K."/>
            <person name="Sutthacheep M."/>
            <person name="Yeemin T."/>
            <person name="Harunari E."/>
            <person name="Igarashi Y."/>
            <person name="Sripreechasak P."/>
            <person name="Kanchanasin P."/>
            <person name="Tanasupawat S."/>
            <person name="Phongsopitanun W."/>
        </authorList>
    </citation>
    <scope>NUCLEOTIDE SEQUENCE</scope>
    <source>
        <strain evidence="2">JCM 31032</strain>
    </source>
</reference>
<evidence type="ECO:0000313" key="3">
    <source>
        <dbReference type="Proteomes" id="UP001138997"/>
    </source>
</evidence>
<accession>A0A9X1NKL8</accession>
<dbReference type="InterPro" id="IPR051049">
    <property type="entry name" value="Dienelactone_hydrolase-like"/>
</dbReference>
<dbReference type="InterPro" id="IPR002925">
    <property type="entry name" value="Dienelactn_hydro"/>
</dbReference>
<dbReference type="Pfam" id="PF01738">
    <property type="entry name" value="DLH"/>
    <property type="match status" value="1"/>
</dbReference>
<sequence length="190" mass="19830">MAEVLLFHHAQGLTSGVLEFAQVVQQAGHTVHTPDLYEGKTFSGLDEGVNHARSLGFDTVLERGVQAAQAVPENVVYAGFSLGVLPVAKLATTRPGAVGALFLSGFVPPSEFGTWPGIPAQIHGMNADPEFADSGDLAAAKSFATDSQGRAEVFVYPGSAHLFADASLGEYDESAAGLLTERVLAFLTTV</sequence>
<dbReference type="AlphaFoldDB" id="A0A9X1NKL8"/>
<dbReference type="PANTHER" id="PTHR46623:SF6">
    <property type="entry name" value="ALPHA_BETA-HYDROLASES SUPERFAMILY PROTEIN"/>
    <property type="match status" value="1"/>
</dbReference>
<dbReference type="RefSeq" id="WP_231448258.1">
    <property type="nucleotide sequence ID" value="NZ_JAJOMB010000022.1"/>
</dbReference>